<dbReference type="Pfam" id="PF13478">
    <property type="entry name" value="XdhC_C"/>
    <property type="match status" value="1"/>
</dbReference>
<dbReference type="InterPro" id="IPR027051">
    <property type="entry name" value="XdhC_Rossmann_dom"/>
</dbReference>
<dbReference type="Proteomes" id="UP000823892">
    <property type="component" value="Unassembled WGS sequence"/>
</dbReference>
<dbReference type="AlphaFoldDB" id="A0A9D2QX73"/>
<proteinExistence type="predicted"/>
<dbReference type="EMBL" id="DWUY01000271">
    <property type="protein sequence ID" value="HJD29703.1"/>
    <property type="molecule type" value="Genomic_DNA"/>
</dbReference>
<feature type="domain" description="XdhC Rossmann" evidence="2">
    <location>
        <begin position="64"/>
        <end position="203"/>
    </location>
</feature>
<organism evidence="3 4">
    <name type="scientific">Candidatus Blautia avicola</name>
    <dbReference type="NCBI Taxonomy" id="2838483"/>
    <lineage>
        <taxon>Bacteria</taxon>
        <taxon>Bacillati</taxon>
        <taxon>Bacillota</taxon>
        <taxon>Clostridia</taxon>
        <taxon>Lachnospirales</taxon>
        <taxon>Lachnospiraceae</taxon>
        <taxon>Blautia</taxon>
    </lineage>
</organism>
<dbReference type="PANTHER" id="PTHR30388">
    <property type="entry name" value="ALDEHYDE OXIDOREDUCTASE MOLYBDENUM COFACTOR ASSEMBLY PROTEIN"/>
    <property type="match status" value="1"/>
</dbReference>
<name>A0A9D2QX73_9FIRM</name>
<sequence>MGVREFYLELAERIRKKGQAEVITVLWGPDRGKKYFSEEKALEKMTAEEEVHHEVLYGRPKAAILGGGHVSFELAKVLKLLDLHVTVADSREEFANSERFPGCQVCCGDLGQWLEETPAAAFGYYIILTRGHKEDGLCLRKILKKKYEYVGMIGSRSKVAQTLEKLRKDGFSEEKLQEVHAPVGLPIKAQTPGEIAVSIGAEIIQVKNQVPRLILEKEVAEAIKDQEFQVIATIIEKKGSSPRGAGTRMVIAPSGKIRGTIGGGAVEAAAIDYGKKMTKAFDVQEYSLNNEAAAGLGMICGGRVKVMFEKL</sequence>
<gene>
    <name evidence="3" type="ORF">H9914_12020</name>
</gene>
<feature type="domain" description="XdhC- CoxI" evidence="1">
    <location>
        <begin position="230"/>
        <end position="278"/>
    </location>
</feature>
<protein>
    <submittedName>
        <fullName evidence="3">XdhC family protein</fullName>
    </submittedName>
</protein>
<evidence type="ECO:0000313" key="3">
    <source>
        <dbReference type="EMBL" id="HJD29703.1"/>
    </source>
</evidence>
<dbReference type="Gene3D" id="3.40.50.720">
    <property type="entry name" value="NAD(P)-binding Rossmann-like Domain"/>
    <property type="match status" value="1"/>
</dbReference>
<reference evidence="3" key="1">
    <citation type="journal article" date="2021" name="PeerJ">
        <title>Extensive microbial diversity within the chicken gut microbiome revealed by metagenomics and culture.</title>
        <authorList>
            <person name="Gilroy R."/>
            <person name="Ravi A."/>
            <person name="Getino M."/>
            <person name="Pursley I."/>
            <person name="Horton D.L."/>
            <person name="Alikhan N.F."/>
            <person name="Baker D."/>
            <person name="Gharbi K."/>
            <person name="Hall N."/>
            <person name="Watson M."/>
            <person name="Adriaenssens E.M."/>
            <person name="Foster-Nyarko E."/>
            <person name="Jarju S."/>
            <person name="Secka A."/>
            <person name="Antonio M."/>
            <person name="Oren A."/>
            <person name="Chaudhuri R.R."/>
            <person name="La Ragione R."/>
            <person name="Hildebrand F."/>
            <person name="Pallen M.J."/>
        </authorList>
    </citation>
    <scope>NUCLEOTIDE SEQUENCE</scope>
    <source>
        <strain evidence="3">ChiBcec6-4105</strain>
    </source>
</reference>
<comment type="caution">
    <text evidence="3">The sequence shown here is derived from an EMBL/GenBank/DDBJ whole genome shotgun (WGS) entry which is preliminary data.</text>
</comment>
<dbReference type="PANTHER" id="PTHR30388:SF6">
    <property type="entry name" value="XANTHINE DEHYDROGENASE SUBUNIT A-RELATED"/>
    <property type="match status" value="1"/>
</dbReference>
<evidence type="ECO:0000313" key="4">
    <source>
        <dbReference type="Proteomes" id="UP000823892"/>
    </source>
</evidence>
<evidence type="ECO:0000259" key="1">
    <source>
        <dbReference type="Pfam" id="PF02625"/>
    </source>
</evidence>
<accession>A0A9D2QX73</accession>
<dbReference type="InterPro" id="IPR003777">
    <property type="entry name" value="XdhC_CoxI"/>
</dbReference>
<evidence type="ECO:0000259" key="2">
    <source>
        <dbReference type="Pfam" id="PF13478"/>
    </source>
</evidence>
<dbReference type="Pfam" id="PF02625">
    <property type="entry name" value="XdhC_CoxI"/>
    <property type="match status" value="1"/>
</dbReference>
<dbReference type="InterPro" id="IPR052698">
    <property type="entry name" value="MoCofactor_Util/Proc"/>
</dbReference>
<reference evidence="3" key="2">
    <citation type="submission" date="2021-04" db="EMBL/GenBank/DDBJ databases">
        <authorList>
            <person name="Gilroy R."/>
        </authorList>
    </citation>
    <scope>NUCLEOTIDE SEQUENCE</scope>
    <source>
        <strain evidence="3">ChiBcec6-4105</strain>
    </source>
</reference>